<keyword evidence="2" id="KW-0732">Signal</keyword>
<dbReference type="AlphaFoldDB" id="A0A165GP51"/>
<name>A0A165GP51_EXIGL</name>
<dbReference type="InterPro" id="IPR000757">
    <property type="entry name" value="Beta-glucanase-like"/>
</dbReference>
<dbReference type="GO" id="GO:0009251">
    <property type="term" value="P:glucan catabolic process"/>
    <property type="evidence" value="ECO:0007669"/>
    <property type="project" value="TreeGrafter"/>
</dbReference>
<reference evidence="4 5" key="1">
    <citation type="journal article" date="2016" name="Mol. Biol. Evol.">
        <title>Comparative Genomics of Early-Diverging Mushroom-Forming Fungi Provides Insights into the Origins of Lignocellulose Decay Capabilities.</title>
        <authorList>
            <person name="Nagy L.G."/>
            <person name="Riley R."/>
            <person name="Tritt A."/>
            <person name="Adam C."/>
            <person name="Daum C."/>
            <person name="Floudas D."/>
            <person name="Sun H."/>
            <person name="Yadav J.S."/>
            <person name="Pangilinan J."/>
            <person name="Larsson K.H."/>
            <person name="Matsuura K."/>
            <person name="Barry K."/>
            <person name="Labutti K."/>
            <person name="Kuo R."/>
            <person name="Ohm R.A."/>
            <person name="Bhattacharya S.S."/>
            <person name="Shirouzu T."/>
            <person name="Yoshinaga Y."/>
            <person name="Martin F.M."/>
            <person name="Grigoriev I.V."/>
            <person name="Hibbett D.S."/>
        </authorList>
    </citation>
    <scope>NUCLEOTIDE SEQUENCE [LARGE SCALE GENOMIC DNA]</scope>
    <source>
        <strain evidence="4 5">HHB12029</strain>
    </source>
</reference>
<dbReference type="Proteomes" id="UP000077266">
    <property type="component" value="Unassembled WGS sequence"/>
</dbReference>
<dbReference type="Pfam" id="PF26113">
    <property type="entry name" value="GH16_XgeA"/>
    <property type="match status" value="1"/>
</dbReference>
<feature type="region of interest" description="Disordered" evidence="1">
    <location>
        <begin position="24"/>
        <end position="54"/>
    </location>
</feature>
<evidence type="ECO:0000256" key="2">
    <source>
        <dbReference type="SAM" id="SignalP"/>
    </source>
</evidence>
<dbReference type="PROSITE" id="PS51762">
    <property type="entry name" value="GH16_2"/>
    <property type="match status" value="1"/>
</dbReference>
<dbReference type="CDD" id="cd02181">
    <property type="entry name" value="GH16_fungal_Lam16A_glucanase"/>
    <property type="match status" value="1"/>
</dbReference>
<dbReference type="EMBL" id="KV426040">
    <property type="protein sequence ID" value="KZV90801.1"/>
    <property type="molecule type" value="Genomic_DNA"/>
</dbReference>
<dbReference type="GO" id="GO:0004553">
    <property type="term" value="F:hydrolase activity, hydrolyzing O-glycosyl compounds"/>
    <property type="evidence" value="ECO:0007669"/>
    <property type="project" value="InterPro"/>
</dbReference>
<keyword evidence="5" id="KW-1185">Reference proteome</keyword>
<dbReference type="SUPFAM" id="SSF49899">
    <property type="entry name" value="Concanavalin A-like lectins/glucanases"/>
    <property type="match status" value="1"/>
</dbReference>
<dbReference type="InParanoid" id="A0A165GP51"/>
<protein>
    <recommendedName>
        <fullName evidence="3">GH16 domain-containing protein</fullName>
    </recommendedName>
</protein>
<feature type="domain" description="GH16" evidence="3">
    <location>
        <begin position="30"/>
        <end position="325"/>
    </location>
</feature>
<sequence length="353" mass="37711">MGNFWRLVLLATLSAGAEAASIHKRSCSQSSTPTTPAPVPTTGPGAGDNGGNSATSYQLNETWIGDKFYAGFTFNTDPSLTHGRANYVDKDTALASNLSFTTNETFILAVDSVTTVDPSAPLGRNSTRIEGVHNYTTHAAVLDVRHMPEGMATWPAYWMTGGQWPDGGEFDIIEGVNDEGRNAMSLHTALNSSCMLPNGTAPDPSVMTGILGNTGCPGNGGCGFTSPDSHSFGPGFNEHGGGWYATERTPSSLKVWFWGRNDPKVPQDVRTDSDTVSPSTWGLPTASFTSSSISCDISENFQPHRFIINIELCGDWAGAAFPGGPDVCVKYVNENPDAFKDAYWDIARLSVYK</sequence>
<dbReference type="OrthoDB" id="192832at2759"/>
<dbReference type="Gene3D" id="2.60.120.200">
    <property type="match status" value="1"/>
</dbReference>
<evidence type="ECO:0000313" key="5">
    <source>
        <dbReference type="Proteomes" id="UP000077266"/>
    </source>
</evidence>
<evidence type="ECO:0000256" key="1">
    <source>
        <dbReference type="SAM" id="MobiDB-lite"/>
    </source>
</evidence>
<gene>
    <name evidence="4" type="ORF">EXIGLDRAFT_719926</name>
</gene>
<accession>A0A165GP51</accession>
<organism evidence="4 5">
    <name type="scientific">Exidia glandulosa HHB12029</name>
    <dbReference type="NCBI Taxonomy" id="1314781"/>
    <lineage>
        <taxon>Eukaryota</taxon>
        <taxon>Fungi</taxon>
        <taxon>Dikarya</taxon>
        <taxon>Basidiomycota</taxon>
        <taxon>Agaricomycotina</taxon>
        <taxon>Agaricomycetes</taxon>
        <taxon>Auriculariales</taxon>
        <taxon>Exidiaceae</taxon>
        <taxon>Exidia</taxon>
    </lineage>
</organism>
<proteinExistence type="predicted"/>
<dbReference type="InterPro" id="IPR013320">
    <property type="entry name" value="ConA-like_dom_sf"/>
</dbReference>
<dbReference type="PANTHER" id="PTHR10963">
    <property type="entry name" value="GLYCOSYL HYDROLASE-RELATED"/>
    <property type="match status" value="1"/>
</dbReference>
<evidence type="ECO:0000313" key="4">
    <source>
        <dbReference type="EMBL" id="KZV90801.1"/>
    </source>
</evidence>
<dbReference type="PANTHER" id="PTHR10963:SF24">
    <property type="entry name" value="GLYCOSIDASE C21B10.07-RELATED"/>
    <property type="match status" value="1"/>
</dbReference>
<dbReference type="InterPro" id="IPR050546">
    <property type="entry name" value="Glycosyl_Hydrlase_16"/>
</dbReference>
<feature type="chain" id="PRO_5007858242" description="GH16 domain-containing protein" evidence="2">
    <location>
        <begin position="20"/>
        <end position="353"/>
    </location>
</feature>
<feature type="signal peptide" evidence="2">
    <location>
        <begin position="1"/>
        <end position="19"/>
    </location>
</feature>
<evidence type="ECO:0000259" key="3">
    <source>
        <dbReference type="PROSITE" id="PS51762"/>
    </source>
</evidence>